<comment type="caution">
    <text evidence="11">The sequence shown here is derived from an EMBL/GenBank/DDBJ whole genome shotgun (WGS) entry which is preliminary data.</text>
</comment>
<dbReference type="Pfam" id="PF07963">
    <property type="entry name" value="N_methyl"/>
    <property type="match status" value="1"/>
</dbReference>
<name>A0A2H5X8T5_9BACT</name>
<protein>
    <recommendedName>
        <fullName evidence="13">Type II secretion system protein I</fullName>
    </recommendedName>
</protein>
<comment type="similarity">
    <text evidence="2">Belongs to the GSP I family.</text>
</comment>
<evidence type="ECO:0000256" key="5">
    <source>
        <dbReference type="ARBA" id="ARBA00022519"/>
    </source>
</evidence>
<dbReference type="GO" id="GO:0015628">
    <property type="term" value="P:protein secretion by the type II secretion system"/>
    <property type="evidence" value="ECO:0007669"/>
    <property type="project" value="InterPro"/>
</dbReference>
<dbReference type="EMBL" id="BEHT01000001">
    <property type="protein sequence ID" value="GBC97599.1"/>
    <property type="molecule type" value="Genomic_DNA"/>
</dbReference>
<dbReference type="PANTHER" id="PTHR38779:SF2">
    <property type="entry name" value="TYPE II SECRETION SYSTEM PROTEIN I-RELATED"/>
    <property type="match status" value="1"/>
</dbReference>
<dbReference type="Proteomes" id="UP000236173">
    <property type="component" value="Unassembled WGS sequence"/>
</dbReference>
<evidence type="ECO:0000313" key="11">
    <source>
        <dbReference type="EMBL" id="GBC97599.1"/>
    </source>
</evidence>
<keyword evidence="7 10" id="KW-1133">Transmembrane helix</keyword>
<dbReference type="InterPro" id="IPR010052">
    <property type="entry name" value="T2SS_protein-GspI"/>
</dbReference>
<sequence length="153" mass="16230">MRTNPSAGFTLVELVVAFVILSIGIVAILELVGQSARNARLARNRTQAAMLAQQKMEELLAQPDLQPGNLEGDFGDRYPQFRWSAQVQALPTDSAVTPAPLLQVSVVVEWREGNQPQSVQLDTLQSPVALTVPPPTPPATNGNVPNAAGGGTP</sequence>
<dbReference type="InterPro" id="IPR012902">
    <property type="entry name" value="N_methyl_site"/>
</dbReference>
<feature type="transmembrane region" description="Helical" evidence="10">
    <location>
        <begin position="12"/>
        <end position="33"/>
    </location>
</feature>
<evidence type="ECO:0000256" key="3">
    <source>
        <dbReference type="ARBA" id="ARBA00022475"/>
    </source>
</evidence>
<evidence type="ECO:0000313" key="12">
    <source>
        <dbReference type="Proteomes" id="UP000236173"/>
    </source>
</evidence>
<evidence type="ECO:0000256" key="2">
    <source>
        <dbReference type="ARBA" id="ARBA00008358"/>
    </source>
</evidence>
<keyword evidence="5" id="KW-0997">Cell inner membrane</keyword>
<accession>A0A2H5X8T5</accession>
<organism evidence="11 12">
    <name type="scientific">Candidatus Fervidibacter japonicus</name>
    <dbReference type="NCBI Taxonomy" id="2035412"/>
    <lineage>
        <taxon>Bacteria</taxon>
        <taxon>Candidatus Fervidibacterota</taxon>
        <taxon>Candidatus Fervidibacter</taxon>
    </lineage>
</organism>
<keyword evidence="6 10" id="KW-0812">Transmembrane</keyword>
<evidence type="ECO:0000256" key="9">
    <source>
        <dbReference type="SAM" id="MobiDB-lite"/>
    </source>
</evidence>
<reference evidence="12" key="1">
    <citation type="submission" date="2017-09" db="EMBL/GenBank/DDBJ databases">
        <title>Metaegenomics of thermophilic ammonia-oxidizing enrichment culture.</title>
        <authorList>
            <person name="Kato S."/>
            <person name="Suzuki K."/>
        </authorList>
    </citation>
    <scope>NUCLEOTIDE SEQUENCE [LARGE SCALE GENOMIC DNA]</scope>
</reference>
<dbReference type="PANTHER" id="PTHR38779">
    <property type="entry name" value="TYPE II SECRETION SYSTEM PROTEIN I-RELATED"/>
    <property type="match status" value="1"/>
</dbReference>
<gene>
    <name evidence="11" type="ORF">HRbin17_00087</name>
</gene>
<evidence type="ECO:0000256" key="8">
    <source>
        <dbReference type="ARBA" id="ARBA00023136"/>
    </source>
</evidence>
<proteinExistence type="inferred from homology"/>
<evidence type="ECO:0000256" key="1">
    <source>
        <dbReference type="ARBA" id="ARBA00004377"/>
    </source>
</evidence>
<dbReference type="AlphaFoldDB" id="A0A2H5X8T5"/>
<dbReference type="GO" id="GO:0015627">
    <property type="term" value="C:type II protein secretion system complex"/>
    <property type="evidence" value="ECO:0007669"/>
    <property type="project" value="InterPro"/>
</dbReference>
<evidence type="ECO:0008006" key="13">
    <source>
        <dbReference type="Google" id="ProtNLM"/>
    </source>
</evidence>
<feature type="region of interest" description="Disordered" evidence="9">
    <location>
        <begin position="130"/>
        <end position="153"/>
    </location>
</feature>
<evidence type="ECO:0000256" key="10">
    <source>
        <dbReference type="SAM" id="Phobius"/>
    </source>
</evidence>
<keyword evidence="3" id="KW-1003">Cell membrane</keyword>
<dbReference type="GO" id="GO:0005886">
    <property type="term" value="C:plasma membrane"/>
    <property type="evidence" value="ECO:0007669"/>
    <property type="project" value="UniProtKB-SubCell"/>
</dbReference>
<evidence type="ECO:0000256" key="4">
    <source>
        <dbReference type="ARBA" id="ARBA00022481"/>
    </source>
</evidence>
<evidence type="ECO:0000256" key="7">
    <source>
        <dbReference type="ARBA" id="ARBA00022989"/>
    </source>
</evidence>
<comment type="subcellular location">
    <subcellularLocation>
        <location evidence="1">Cell inner membrane</location>
        <topology evidence="1">Single-pass membrane protein</topology>
    </subcellularLocation>
</comment>
<keyword evidence="4" id="KW-0488">Methylation</keyword>
<keyword evidence="8 10" id="KW-0472">Membrane</keyword>
<dbReference type="PROSITE" id="PS00409">
    <property type="entry name" value="PROKAR_NTER_METHYL"/>
    <property type="match status" value="1"/>
</dbReference>
<dbReference type="SUPFAM" id="SSF54523">
    <property type="entry name" value="Pili subunits"/>
    <property type="match status" value="1"/>
</dbReference>
<evidence type="ECO:0000256" key="6">
    <source>
        <dbReference type="ARBA" id="ARBA00022692"/>
    </source>
</evidence>
<dbReference type="InterPro" id="IPR045584">
    <property type="entry name" value="Pilin-like"/>
</dbReference>